<reference evidence="1 2" key="1">
    <citation type="submission" date="2018-12" db="EMBL/GenBank/DDBJ databases">
        <authorList>
            <consortium name="Pathogen Informatics"/>
        </authorList>
    </citation>
    <scope>NUCLEOTIDE SEQUENCE [LARGE SCALE GENOMIC DNA]</scope>
    <source>
        <strain evidence="1 2">NCTC10297</strain>
    </source>
</reference>
<dbReference type="KEGG" id="mcun:NCTC10297_00014"/>
<sequence>MAMAIMRWLCGQKLPIIGLKTNNRVVNLTNYYKDLMIFVFII</sequence>
<evidence type="ECO:0000313" key="2">
    <source>
        <dbReference type="Proteomes" id="UP000274100"/>
    </source>
</evidence>
<protein>
    <submittedName>
        <fullName evidence="1">Uncharacterized protein</fullName>
    </submittedName>
</protein>
<accession>A0A448GTG6</accession>
<organism evidence="1 2">
    <name type="scientific">Moraxella cuniculi</name>
    <dbReference type="NCBI Taxonomy" id="34061"/>
    <lineage>
        <taxon>Bacteria</taxon>
        <taxon>Pseudomonadati</taxon>
        <taxon>Pseudomonadota</taxon>
        <taxon>Gammaproteobacteria</taxon>
        <taxon>Moraxellales</taxon>
        <taxon>Moraxellaceae</taxon>
        <taxon>Moraxella</taxon>
    </lineage>
</organism>
<name>A0A448GTG6_9GAMM</name>
<dbReference type="Proteomes" id="UP000274100">
    <property type="component" value="Chromosome"/>
</dbReference>
<dbReference type="AlphaFoldDB" id="A0A448GTG6"/>
<gene>
    <name evidence="1" type="ORF">NCTC10297_00014</name>
</gene>
<evidence type="ECO:0000313" key="1">
    <source>
        <dbReference type="EMBL" id="VEG12100.1"/>
    </source>
</evidence>
<proteinExistence type="predicted"/>
<dbReference type="EMBL" id="LR134343">
    <property type="protein sequence ID" value="VEG12100.1"/>
    <property type="molecule type" value="Genomic_DNA"/>
</dbReference>